<evidence type="ECO:0000313" key="3">
    <source>
        <dbReference type="Proteomes" id="UP000095621"/>
    </source>
</evidence>
<protein>
    <recommendedName>
        <fullName evidence="1">DUF6431 domain-containing protein</fullName>
    </recommendedName>
</protein>
<dbReference type="RefSeq" id="WP_055215623.1">
    <property type="nucleotide sequence ID" value="NZ_CZBU01000003.1"/>
</dbReference>
<reference evidence="2 3" key="1">
    <citation type="submission" date="2015-09" db="EMBL/GenBank/DDBJ databases">
        <authorList>
            <consortium name="Pathogen Informatics"/>
        </authorList>
    </citation>
    <scope>NUCLEOTIDE SEQUENCE [LARGE SCALE GENOMIC DNA]</scope>
    <source>
        <strain evidence="2 3">2789STDY5834875</strain>
    </source>
</reference>
<name>A0A174YUP4_9FIRM</name>
<evidence type="ECO:0000259" key="1">
    <source>
        <dbReference type="Pfam" id="PF20020"/>
    </source>
</evidence>
<sequence length="97" mass="11448">MRTHTCLECGAVLKHYDFVSRSVRTQNRNSNIVKIERFKCPVCKHIHRVLPDDLYPYKQYSAEIINGVLDGSITSDTLEYEDYPCEATMHRWLNEFH</sequence>
<proteinExistence type="predicted"/>
<dbReference type="AlphaFoldDB" id="A0A174YUP4"/>
<gene>
    <name evidence="2" type="ORF">ERS852490_01470</name>
</gene>
<organism evidence="2 3">
    <name type="scientific">Lachnospira eligens</name>
    <dbReference type="NCBI Taxonomy" id="39485"/>
    <lineage>
        <taxon>Bacteria</taxon>
        <taxon>Bacillati</taxon>
        <taxon>Bacillota</taxon>
        <taxon>Clostridia</taxon>
        <taxon>Lachnospirales</taxon>
        <taxon>Lachnospiraceae</taxon>
        <taxon>Lachnospira</taxon>
    </lineage>
</organism>
<dbReference type="InterPro" id="IPR045536">
    <property type="entry name" value="DUF6431"/>
</dbReference>
<dbReference type="EMBL" id="CZBU01000003">
    <property type="protein sequence ID" value="CUQ77257.1"/>
    <property type="molecule type" value="Genomic_DNA"/>
</dbReference>
<evidence type="ECO:0000313" key="2">
    <source>
        <dbReference type="EMBL" id="CUQ77257.1"/>
    </source>
</evidence>
<accession>A0A174YUP4</accession>
<dbReference type="Proteomes" id="UP000095621">
    <property type="component" value="Unassembled WGS sequence"/>
</dbReference>
<dbReference type="Pfam" id="PF20020">
    <property type="entry name" value="DUF6431"/>
    <property type="match status" value="1"/>
</dbReference>
<feature type="domain" description="DUF6431" evidence="1">
    <location>
        <begin position="6"/>
        <end position="92"/>
    </location>
</feature>